<feature type="transmembrane region" description="Helical" evidence="1">
    <location>
        <begin position="101"/>
        <end position="120"/>
    </location>
</feature>
<evidence type="ECO:0008006" key="4">
    <source>
        <dbReference type="Google" id="ProtNLM"/>
    </source>
</evidence>
<evidence type="ECO:0000256" key="1">
    <source>
        <dbReference type="SAM" id="Phobius"/>
    </source>
</evidence>
<dbReference type="Proteomes" id="UP001201701">
    <property type="component" value="Unassembled WGS sequence"/>
</dbReference>
<keyword evidence="1" id="KW-1133">Transmembrane helix</keyword>
<gene>
    <name evidence="2" type="ORF">L4923_10985</name>
</gene>
<sequence length="123" mass="12868">MRTLFIFIGLYQGANGLFMLLAPALWYASIPGVPETGPANLHFIRDIGLAFIAAGVGLSIGAVRQERRTVLIASIFLGGHALLHLAEMLHGTTPSDALRDVVLIALPGLLPLAALTVSGGRTA</sequence>
<feature type="transmembrane region" description="Helical" evidence="1">
    <location>
        <begin position="47"/>
        <end position="63"/>
    </location>
</feature>
<dbReference type="EMBL" id="JAKREW010000008">
    <property type="protein sequence ID" value="MCG7505535.1"/>
    <property type="molecule type" value="Genomic_DNA"/>
</dbReference>
<protein>
    <recommendedName>
        <fullName evidence="4">DUF4345 domain-containing protein</fullName>
    </recommendedName>
</protein>
<reference evidence="2 3" key="1">
    <citation type="submission" date="2022-02" db="EMBL/GenBank/DDBJ databases">
        <title>Draft genome sequence of Mezorhizobium retamae strain IRAMC:0171 isolated from Retama raetam nodules.</title>
        <authorList>
            <person name="Bengaied R."/>
            <person name="Sbissi I."/>
            <person name="Huber K."/>
            <person name="Ghodbane F."/>
            <person name="Nouioui I."/>
            <person name="Tarhouni M."/>
            <person name="Gtari M."/>
        </authorList>
    </citation>
    <scope>NUCLEOTIDE SEQUENCE [LARGE SCALE GENOMIC DNA]</scope>
    <source>
        <strain evidence="2 3">IRAMC:0171</strain>
    </source>
</reference>
<keyword evidence="3" id="KW-1185">Reference proteome</keyword>
<organism evidence="2 3">
    <name type="scientific">Mesorhizobium retamae</name>
    <dbReference type="NCBI Taxonomy" id="2912854"/>
    <lineage>
        <taxon>Bacteria</taxon>
        <taxon>Pseudomonadati</taxon>
        <taxon>Pseudomonadota</taxon>
        <taxon>Alphaproteobacteria</taxon>
        <taxon>Hyphomicrobiales</taxon>
        <taxon>Phyllobacteriaceae</taxon>
        <taxon>Mesorhizobium</taxon>
    </lineage>
</organism>
<evidence type="ECO:0000313" key="3">
    <source>
        <dbReference type="Proteomes" id="UP001201701"/>
    </source>
</evidence>
<name>A0ABS9QDP0_9HYPH</name>
<dbReference type="RefSeq" id="WP_239364775.1">
    <property type="nucleotide sequence ID" value="NZ_JAKREW010000008.1"/>
</dbReference>
<keyword evidence="1" id="KW-0472">Membrane</keyword>
<feature type="transmembrane region" description="Helical" evidence="1">
    <location>
        <begin position="70"/>
        <end position="89"/>
    </location>
</feature>
<evidence type="ECO:0000313" key="2">
    <source>
        <dbReference type="EMBL" id="MCG7505535.1"/>
    </source>
</evidence>
<keyword evidence="1" id="KW-0812">Transmembrane</keyword>
<feature type="transmembrane region" description="Helical" evidence="1">
    <location>
        <begin position="7"/>
        <end position="27"/>
    </location>
</feature>
<accession>A0ABS9QDP0</accession>
<proteinExistence type="predicted"/>
<comment type="caution">
    <text evidence="2">The sequence shown here is derived from an EMBL/GenBank/DDBJ whole genome shotgun (WGS) entry which is preliminary data.</text>
</comment>